<name>A0A2T5JSQ0_9RHOB</name>
<feature type="compositionally biased region" description="Basic and acidic residues" evidence="1">
    <location>
        <begin position="206"/>
        <end position="237"/>
    </location>
</feature>
<organism evidence="3 4">
    <name type="scientific">Cereibacter azotoformans</name>
    <dbReference type="NCBI Taxonomy" id="43057"/>
    <lineage>
        <taxon>Bacteria</taxon>
        <taxon>Pseudomonadati</taxon>
        <taxon>Pseudomonadota</taxon>
        <taxon>Alphaproteobacteria</taxon>
        <taxon>Rhodobacterales</taxon>
        <taxon>Paracoccaceae</taxon>
        <taxon>Cereibacter</taxon>
    </lineage>
</organism>
<sequence length="372" mass="40758">MAPAAPRKPTNDAEASCTAVTQPTVRFVSVKTEAQQAVLMSHRARDFLVRQLTQPGKPQSRRRIHGRTRPVAEDADPLVTREPSIHGPRTMANALRRRGSLLVWLDKEMAWLAPRQGRPGRPPVFSEAAIQVCLSIKGEGRPERSCGPFSALNGRSPGSGRRLGRPRGWWPASCAWPVSTGRFRTVPPCAGGRSPWPSTPVPPRRRPAEPAHGQPRDHLPWVRQDRGAVMRGDRERSSGSFRLRMRKIAEQSNGRSAGTGRRVRLRRQRRNSLHFAHEFRRAAVTSSEPTGGVHDQHSEDPCEPMPPDAPPAGTARHAGERSAQMQPSATPPTAATSTTLQGGAFQAISSTKQTSARVKSRRSPMALVKTGE</sequence>
<dbReference type="Pfam" id="PF13737">
    <property type="entry name" value="DDE_Tnp_1_5"/>
    <property type="match status" value="1"/>
</dbReference>
<dbReference type="AlphaFoldDB" id="A0A2T5JSQ0"/>
<feature type="region of interest" description="Disordered" evidence="1">
    <location>
        <begin position="143"/>
        <end position="164"/>
    </location>
</feature>
<accession>A0A2T5JSQ0</accession>
<feature type="region of interest" description="Disordered" evidence="1">
    <location>
        <begin position="189"/>
        <end position="372"/>
    </location>
</feature>
<dbReference type="Proteomes" id="UP000244060">
    <property type="component" value="Unassembled WGS sequence"/>
</dbReference>
<evidence type="ECO:0000313" key="4">
    <source>
        <dbReference type="Proteomes" id="UP000244060"/>
    </source>
</evidence>
<evidence type="ECO:0000259" key="2">
    <source>
        <dbReference type="Pfam" id="PF13737"/>
    </source>
</evidence>
<proteinExistence type="predicted"/>
<feature type="compositionally biased region" description="Low complexity" evidence="1">
    <location>
        <begin position="327"/>
        <end position="339"/>
    </location>
</feature>
<dbReference type="EMBL" id="QAOT01000027">
    <property type="protein sequence ID" value="PTR11603.1"/>
    <property type="molecule type" value="Genomic_DNA"/>
</dbReference>
<protein>
    <submittedName>
        <fullName evidence="3">DDE family transposase</fullName>
    </submittedName>
</protein>
<comment type="caution">
    <text evidence="3">The sequence shown here is derived from an EMBL/GenBank/DDBJ whole genome shotgun (WGS) entry which is preliminary data.</text>
</comment>
<feature type="compositionally biased region" description="Polar residues" evidence="1">
    <location>
        <begin position="347"/>
        <end position="357"/>
    </location>
</feature>
<evidence type="ECO:0000256" key="1">
    <source>
        <dbReference type="SAM" id="MobiDB-lite"/>
    </source>
</evidence>
<keyword evidence="4" id="KW-1185">Reference proteome</keyword>
<dbReference type="InterPro" id="IPR025668">
    <property type="entry name" value="Tnp_DDE_dom"/>
</dbReference>
<evidence type="ECO:0000313" key="3">
    <source>
        <dbReference type="EMBL" id="PTR11603.1"/>
    </source>
</evidence>
<feature type="compositionally biased region" description="Basic residues" evidence="1">
    <location>
        <begin position="261"/>
        <end position="272"/>
    </location>
</feature>
<feature type="domain" description="Transposase DDE" evidence="2">
    <location>
        <begin position="97"/>
        <end position="137"/>
    </location>
</feature>
<reference evidence="3 4" key="1">
    <citation type="submission" date="2018-04" db="EMBL/GenBank/DDBJ databases">
        <title>Genomic Encyclopedia of Type Strains, Phase III (KMG-III): the genomes of soil and plant-associated and newly described type strains.</title>
        <authorList>
            <person name="Whitman W."/>
        </authorList>
    </citation>
    <scope>NUCLEOTIDE SEQUENCE [LARGE SCALE GENOMIC DNA]</scope>
    <source>
        <strain evidence="3 4">KA25</strain>
    </source>
</reference>
<gene>
    <name evidence="3" type="ORF">C8J28_12735</name>
</gene>